<dbReference type="PROSITE" id="PS51186">
    <property type="entry name" value="GNAT"/>
    <property type="match status" value="1"/>
</dbReference>
<evidence type="ECO:0000259" key="1">
    <source>
        <dbReference type="PROSITE" id="PS51186"/>
    </source>
</evidence>
<protein>
    <submittedName>
        <fullName evidence="2">GNAT family N-acetyltransferase</fullName>
    </submittedName>
</protein>
<dbReference type="Proteomes" id="UP001523216">
    <property type="component" value="Unassembled WGS sequence"/>
</dbReference>
<reference evidence="2 3" key="1">
    <citation type="submission" date="2022-06" db="EMBL/GenBank/DDBJ databases">
        <title>Actinoplanes abujensis sp. nov., isolated from Nigerian arid soil.</title>
        <authorList>
            <person name="Ding P."/>
        </authorList>
    </citation>
    <scope>NUCLEOTIDE SEQUENCE [LARGE SCALE GENOMIC DNA]</scope>
    <source>
        <strain evidence="3">TRM88002</strain>
    </source>
</reference>
<dbReference type="EMBL" id="JAMQOL010000047">
    <property type="protein sequence ID" value="MCM4082219.1"/>
    <property type="molecule type" value="Genomic_DNA"/>
</dbReference>
<sequence length="209" mass="22843">MSVHDAGFDDLPTAARLLTDAFSTGPIIEWAEPDPQARAGLLEPCFAAMLHHPFGQVRLARLDRPGRPIAAVALWVPEPTPDVDLDELTAGLPPGTAVQRLALLETTTARHRPHGVYQHLAYLGVHPHWQRHGIGSQLLTDHLTQLTTQGIPAYLEASNLHNRALYQRHGFTDLGRPIAVDDSPPIWPMWRPGTTTATPAESATWAGQP</sequence>
<comment type="caution">
    <text evidence="2">The sequence shown here is derived from an EMBL/GenBank/DDBJ whole genome shotgun (WGS) entry which is preliminary data.</text>
</comment>
<dbReference type="InterPro" id="IPR052523">
    <property type="entry name" value="Trichothecene_AcTrans"/>
</dbReference>
<dbReference type="PANTHER" id="PTHR42791">
    <property type="entry name" value="GNAT FAMILY ACETYLTRANSFERASE"/>
    <property type="match status" value="1"/>
</dbReference>
<name>A0ABT0YA87_9ACTN</name>
<dbReference type="InterPro" id="IPR000182">
    <property type="entry name" value="GNAT_dom"/>
</dbReference>
<gene>
    <name evidence="2" type="ORF">LXN57_32100</name>
</gene>
<evidence type="ECO:0000313" key="3">
    <source>
        <dbReference type="Proteomes" id="UP001523216"/>
    </source>
</evidence>
<accession>A0ABT0YA87</accession>
<evidence type="ECO:0000313" key="2">
    <source>
        <dbReference type="EMBL" id="MCM4082219.1"/>
    </source>
</evidence>
<dbReference type="CDD" id="cd04301">
    <property type="entry name" value="NAT_SF"/>
    <property type="match status" value="1"/>
</dbReference>
<dbReference type="InterPro" id="IPR016181">
    <property type="entry name" value="Acyl_CoA_acyltransferase"/>
</dbReference>
<dbReference type="SUPFAM" id="SSF55729">
    <property type="entry name" value="Acyl-CoA N-acyltransferases (Nat)"/>
    <property type="match status" value="1"/>
</dbReference>
<dbReference type="Gene3D" id="3.40.630.30">
    <property type="match status" value="1"/>
</dbReference>
<dbReference type="RefSeq" id="WP_251801939.1">
    <property type="nucleotide sequence ID" value="NZ_JAMQOL010000047.1"/>
</dbReference>
<organism evidence="2 3">
    <name type="scientific">Paractinoplanes hotanensis</name>
    <dbReference type="NCBI Taxonomy" id="2906497"/>
    <lineage>
        <taxon>Bacteria</taxon>
        <taxon>Bacillati</taxon>
        <taxon>Actinomycetota</taxon>
        <taxon>Actinomycetes</taxon>
        <taxon>Micromonosporales</taxon>
        <taxon>Micromonosporaceae</taxon>
        <taxon>Paractinoplanes</taxon>
    </lineage>
</organism>
<keyword evidence="3" id="KW-1185">Reference proteome</keyword>
<feature type="domain" description="N-acetyltransferase" evidence="1">
    <location>
        <begin position="1"/>
        <end position="194"/>
    </location>
</feature>
<proteinExistence type="predicted"/>
<dbReference type="PANTHER" id="PTHR42791:SF1">
    <property type="entry name" value="N-ACETYLTRANSFERASE DOMAIN-CONTAINING PROTEIN"/>
    <property type="match status" value="1"/>
</dbReference>
<dbReference type="Pfam" id="PF13508">
    <property type="entry name" value="Acetyltransf_7"/>
    <property type="match status" value="1"/>
</dbReference>